<keyword evidence="2" id="KW-1185">Reference proteome</keyword>
<gene>
    <name evidence="1" type="ORF">EV138_0973</name>
</gene>
<comment type="caution">
    <text evidence="1">The sequence shown here is derived from an EMBL/GenBank/DDBJ whole genome shotgun (WGS) entry which is preliminary data.</text>
</comment>
<reference evidence="1 2" key="1">
    <citation type="submission" date="2019-03" db="EMBL/GenBank/DDBJ databases">
        <title>Genomic Encyclopedia of Type Strains, Phase III (KMG-III): the genomes of soil and plant-associated and newly described type strains.</title>
        <authorList>
            <person name="Whitman W."/>
        </authorList>
    </citation>
    <scope>NUCLEOTIDE SEQUENCE [LARGE SCALE GENOMIC DNA]</scope>
    <source>
        <strain evidence="1 2">VKM Ac-2575</strain>
    </source>
</reference>
<name>A0A4R7T6D3_9ACTN</name>
<evidence type="ECO:0000313" key="1">
    <source>
        <dbReference type="EMBL" id="TDU87450.1"/>
    </source>
</evidence>
<proteinExistence type="predicted"/>
<dbReference type="EMBL" id="SOCE01000001">
    <property type="protein sequence ID" value="TDU87450.1"/>
    <property type="molecule type" value="Genomic_DNA"/>
</dbReference>
<organism evidence="1 2">
    <name type="scientific">Kribbella voronezhensis</name>
    <dbReference type="NCBI Taxonomy" id="2512212"/>
    <lineage>
        <taxon>Bacteria</taxon>
        <taxon>Bacillati</taxon>
        <taxon>Actinomycetota</taxon>
        <taxon>Actinomycetes</taxon>
        <taxon>Propionibacteriales</taxon>
        <taxon>Kribbellaceae</taxon>
        <taxon>Kribbella</taxon>
    </lineage>
</organism>
<sequence>MKLTGEQPEVRLTSCIDGSKVVTRYQANGKPVPMGPNDGTRHKVQARLVFAPPLDKTTKIWFLIEEKRVAGKC</sequence>
<dbReference type="AlphaFoldDB" id="A0A4R7T6D3"/>
<dbReference type="Proteomes" id="UP000295151">
    <property type="component" value="Unassembled WGS sequence"/>
</dbReference>
<evidence type="ECO:0000313" key="2">
    <source>
        <dbReference type="Proteomes" id="UP000295151"/>
    </source>
</evidence>
<protein>
    <submittedName>
        <fullName evidence="1">Uncharacterized protein</fullName>
    </submittedName>
</protein>
<accession>A0A4R7T6D3</accession>